<sequence>GSRGHALERGERIISLIFARKLGFALCGDFICDAELSPIFSSFLDRFGAGLSPPGPEMDPADERTDCKRKLEHINLLSYVSDSEHGMPKRCACGGRMIHEVRVKDEFDTQPGKRFFSCVNYEADGLHYRQPWVCGVQEEIEMLRKHVEEADEVIKSVPMLVESVEAQVKRLSLLLDKLTGDVYNLTVQVAALERVKVVGCGGHGFYKVCWFYRSRVVGCGGHGFYK</sequence>
<feature type="non-terminal residue" evidence="1">
    <location>
        <position position="1"/>
    </location>
</feature>
<organism evidence="1 2">
    <name type="scientific">Brassica rapa subsp. trilocularis</name>
    <dbReference type="NCBI Taxonomy" id="1813537"/>
    <lineage>
        <taxon>Eukaryota</taxon>
        <taxon>Viridiplantae</taxon>
        <taxon>Streptophyta</taxon>
        <taxon>Embryophyta</taxon>
        <taxon>Tracheophyta</taxon>
        <taxon>Spermatophyta</taxon>
        <taxon>Magnoliopsida</taxon>
        <taxon>eudicotyledons</taxon>
        <taxon>Gunneridae</taxon>
        <taxon>Pentapetalae</taxon>
        <taxon>rosids</taxon>
        <taxon>malvids</taxon>
        <taxon>Brassicales</taxon>
        <taxon>Brassicaceae</taxon>
        <taxon>Brassiceae</taxon>
        <taxon>Brassica</taxon>
    </lineage>
</organism>
<proteinExistence type="predicted"/>
<accession>A0ABQ7NM61</accession>
<name>A0ABQ7NM61_BRACM</name>
<feature type="non-terminal residue" evidence="1">
    <location>
        <position position="226"/>
    </location>
</feature>
<protein>
    <recommendedName>
        <fullName evidence="3">Zinc finger GRF-type domain-containing protein</fullName>
    </recommendedName>
</protein>
<evidence type="ECO:0008006" key="3">
    <source>
        <dbReference type="Google" id="ProtNLM"/>
    </source>
</evidence>
<evidence type="ECO:0000313" key="1">
    <source>
        <dbReference type="EMBL" id="KAG5411968.1"/>
    </source>
</evidence>
<gene>
    <name evidence="1" type="primary">A02g512020.1_BraROA</name>
    <name evidence="1" type="ORF">IGI04_008287</name>
</gene>
<keyword evidence="2" id="KW-1185">Reference proteome</keyword>
<evidence type="ECO:0000313" key="2">
    <source>
        <dbReference type="Proteomes" id="UP000823674"/>
    </source>
</evidence>
<comment type="caution">
    <text evidence="1">The sequence shown here is derived from an EMBL/GenBank/DDBJ whole genome shotgun (WGS) entry which is preliminary data.</text>
</comment>
<dbReference type="EMBL" id="JADBGQ010000002">
    <property type="protein sequence ID" value="KAG5411968.1"/>
    <property type="molecule type" value="Genomic_DNA"/>
</dbReference>
<dbReference type="Proteomes" id="UP000823674">
    <property type="component" value="Chromosome A02"/>
</dbReference>
<reference evidence="1 2" key="1">
    <citation type="submission" date="2021-03" db="EMBL/GenBank/DDBJ databases">
        <authorList>
            <person name="King G.J."/>
            <person name="Bancroft I."/>
            <person name="Baten A."/>
            <person name="Bloomfield J."/>
            <person name="Borpatragohain P."/>
            <person name="He Z."/>
            <person name="Irish N."/>
            <person name="Irwin J."/>
            <person name="Liu K."/>
            <person name="Mauleon R.P."/>
            <person name="Moore J."/>
            <person name="Morris R."/>
            <person name="Ostergaard L."/>
            <person name="Wang B."/>
            <person name="Wells R."/>
        </authorList>
    </citation>
    <scope>NUCLEOTIDE SEQUENCE [LARGE SCALE GENOMIC DNA]</scope>
    <source>
        <strain evidence="1">R-o-18</strain>
        <tissue evidence="1">Leaf</tissue>
    </source>
</reference>